<keyword evidence="8" id="KW-0472">Membrane</keyword>
<dbReference type="Gene3D" id="1.10.287.130">
    <property type="match status" value="1"/>
</dbReference>
<keyword evidence="13" id="KW-1185">Reference proteome</keyword>
<dbReference type="Pfam" id="PF00512">
    <property type="entry name" value="HisKA"/>
    <property type="match status" value="1"/>
</dbReference>
<dbReference type="InterPro" id="IPR009057">
    <property type="entry name" value="Homeodomain-like_sf"/>
</dbReference>
<dbReference type="PRINTS" id="PR00344">
    <property type="entry name" value="BCTRLSENSOR"/>
</dbReference>
<dbReference type="SUPFAM" id="SSF47384">
    <property type="entry name" value="Homodimeric domain of signal transducing histidine kinase"/>
    <property type="match status" value="1"/>
</dbReference>
<comment type="caution">
    <text evidence="12">The sequence shown here is derived from an EMBL/GenBank/DDBJ whole genome shotgun (WGS) entry which is preliminary data.</text>
</comment>
<dbReference type="PROSITE" id="PS50109">
    <property type="entry name" value="HIS_KIN"/>
    <property type="match status" value="1"/>
</dbReference>
<dbReference type="CDD" id="cd06308">
    <property type="entry name" value="PBP1_sensor_kinase-like"/>
    <property type="match status" value="1"/>
</dbReference>
<dbReference type="EC" id="2.7.13.3" evidence="2"/>
<dbReference type="PROSITE" id="PS01124">
    <property type="entry name" value="HTH_ARAC_FAMILY_2"/>
    <property type="match status" value="1"/>
</dbReference>
<feature type="modified residue" description="4-aspartylphosphate" evidence="7">
    <location>
        <position position="701"/>
    </location>
</feature>
<dbReference type="InterPro" id="IPR028082">
    <property type="entry name" value="Peripla_BP_I"/>
</dbReference>
<dbReference type="Pfam" id="PF12833">
    <property type="entry name" value="HTH_18"/>
    <property type="match status" value="1"/>
</dbReference>
<keyword evidence="4" id="KW-0805">Transcription regulation</keyword>
<keyword evidence="6" id="KW-0804">Transcription</keyword>
<dbReference type="PANTHER" id="PTHR43547">
    <property type="entry name" value="TWO-COMPONENT HISTIDINE KINASE"/>
    <property type="match status" value="1"/>
</dbReference>
<dbReference type="InterPro" id="IPR001789">
    <property type="entry name" value="Sig_transdc_resp-reg_receiver"/>
</dbReference>
<dbReference type="SMART" id="SM00342">
    <property type="entry name" value="HTH_ARAC"/>
    <property type="match status" value="1"/>
</dbReference>
<dbReference type="InterPro" id="IPR018062">
    <property type="entry name" value="HTH_AraC-typ_CS"/>
</dbReference>
<sequence length="900" mass="100840">MSSCELNKETRKFRIGFSQCGDADDWRKSMLGEMKRELAFYPEMELLYKQADDNSEKQVQQVRALLKEKINLLIISPNEAQPLTPVVEEAFNSGIPVIVVDRKIASSLYSNYIGADNYQLGKMAGDYVASLLQGKGNIIEVTGLPASSPAIDRDHGFRDALNTFKQIHLIAKVPGDWIKPKAEKEISSLKQMLPSANLIFAHNDVMARGTYEACKTNGANNIKIIGVDALPGMGMELVSNKILTASMLYPTGGAEAIRNAVKILNGQSLGKETLLQTLVVDSSNVHLMKLQSDKMLSQQRDIEKQQDMLAEQKRIYNNQRALLYVLTCSLGLAIFFAGLLFYSRNLNKKINKQLANQNDEISRQSAQLIEMSARAQAAHEARLNFFTNISHEFRTPLTLIMGPVDGMLENPKLQAHTRQQLMLIRNNAMRLLRLVNQLIDFRKIEFNKWKIRASENDLVFFANEIVQAFQEIARKRGIDCRMLTKERQLPVWIDVTMVDKVLYNLLSNSFKFTADNGSIILSIEKNSETDQAIIHVQDNGIGMTPDEQAHAFDTFYQGDHESHKGSGLGLSLSKELIELHRGSISVNSQKGKGTTFTITLPLGNSHFSPEEIATADAGPLADSEKELFIADLLSSIPVIDEQDAPVSEKRKETLLIIEDNPELRQFLHTQLSARYHIIEADNGTKGLQMAFDNLPDVVICDITMPGKDGITLTGLLKNDIRTSHIPVILLTARTAMEQQIEGFRSMADAYITKPFQFAVLNETLTSLLSNRNKLKEHFTTEVPAVIRPGAAKKTDRKFVSEFISVVENNISNDHFVIDDICKAMCISKVQLYRKVKTLMGTNINEYILNARLQKAKYYLQHEDLSVSEVSYKTGFSSPAYFATVFKTKTGVSPTAFKSQR</sequence>
<dbReference type="CDD" id="cd17574">
    <property type="entry name" value="REC_OmpR"/>
    <property type="match status" value="1"/>
</dbReference>
<organism evidence="12 13">
    <name type="scientific">Danxiaibacter flavus</name>
    <dbReference type="NCBI Taxonomy" id="3049108"/>
    <lineage>
        <taxon>Bacteria</taxon>
        <taxon>Pseudomonadati</taxon>
        <taxon>Bacteroidota</taxon>
        <taxon>Chitinophagia</taxon>
        <taxon>Chitinophagales</taxon>
        <taxon>Chitinophagaceae</taxon>
        <taxon>Danxiaibacter</taxon>
    </lineage>
</organism>
<dbReference type="CDD" id="cd00082">
    <property type="entry name" value="HisKA"/>
    <property type="match status" value="1"/>
</dbReference>
<dbReference type="InterPro" id="IPR025997">
    <property type="entry name" value="SBP_2_dom"/>
</dbReference>
<dbReference type="Gene3D" id="3.40.50.2300">
    <property type="match status" value="3"/>
</dbReference>
<dbReference type="SUPFAM" id="SSF55874">
    <property type="entry name" value="ATPase domain of HSP90 chaperone/DNA topoisomerase II/histidine kinase"/>
    <property type="match status" value="1"/>
</dbReference>
<dbReference type="Gene3D" id="1.10.10.60">
    <property type="entry name" value="Homeodomain-like"/>
    <property type="match status" value="1"/>
</dbReference>
<dbReference type="SUPFAM" id="SSF52172">
    <property type="entry name" value="CheY-like"/>
    <property type="match status" value="1"/>
</dbReference>
<keyword evidence="5" id="KW-0238">DNA-binding</keyword>
<name>A0ABV3ZDR7_9BACT</name>
<feature type="domain" description="Histidine kinase" evidence="10">
    <location>
        <begin position="388"/>
        <end position="604"/>
    </location>
</feature>
<dbReference type="InterPro" id="IPR005467">
    <property type="entry name" value="His_kinase_dom"/>
</dbReference>
<dbReference type="Proteomes" id="UP001560573">
    <property type="component" value="Unassembled WGS sequence"/>
</dbReference>
<dbReference type="Pfam" id="PF00072">
    <property type="entry name" value="Response_reg"/>
    <property type="match status" value="1"/>
</dbReference>
<dbReference type="SMART" id="SM00388">
    <property type="entry name" value="HisKA"/>
    <property type="match status" value="1"/>
</dbReference>
<dbReference type="SUPFAM" id="SSF46689">
    <property type="entry name" value="Homeodomain-like"/>
    <property type="match status" value="1"/>
</dbReference>
<evidence type="ECO:0000259" key="9">
    <source>
        <dbReference type="PROSITE" id="PS01124"/>
    </source>
</evidence>
<dbReference type="Gene3D" id="3.30.565.10">
    <property type="entry name" value="Histidine kinase-like ATPase, C-terminal domain"/>
    <property type="match status" value="1"/>
</dbReference>
<dbReference type="InterPro" id="IPR003594">
    <property type="entry name" value="HATPase_dom"/>
</dbReference>
<dbReference type="EMBL" id="JAULBC010000003">
    <property type="protein sequence ID" value="MEX6687973.1"/>
    <property type="molecule type" value="Genomic_DNA"/>
</dbReference>
<comment type="catalytic activity">
    <reaction evidence="1">
        <text>ATP + protein L-histidine = ADP + protein N-phospho-L-histidine.</text>
        <dbReference type="EC" id="2.7.13.3"/>
    </reaction>
</comment>
<protein>
    <recommendedName>
        <fullName evidence="2">histidine kinase</fullName>
        <ecNumber evidence="2">2.7.13.3</ecNumber>
    </recommendedName>
</protein>
<evidence type="ECO:0000256" key="1">
    <source>
        <dbReference type="ARBA" id="ARBA00000085"/>
    </source>
</evidence>
<dbReference type="SMART" id="SM00387">
    <property type="entry name" value="HATPase_c"/>
    <property type="match status" value="1"/>
</dbReference>
<evidence type="ECO:0000256" key="4">
    <source>
        <dbReference type="ARBA" id="ARBA00023015"/>
    </source>
</evidence>
<dbReference type="SMART" id="SM00448">
    <property type="entry name" value="REC"/>
    <property type="match status" value="1"/>
</dbReference>
<evidence type="ECO:0000256" key="6">
    <source>
        <dbReference type="ARBA" id="ARBA00023163"/>
    </source>
</evidence>
<gene>
    <name evidence="12" type="ORF">QTN47_10735</name>
</gene>
<feature type="domain" description="Response regulatory" evidence="11">
    <location>
        <begin position="653"/>
        <end position="768"/>
    </location>
</feature>
<reference evidence="12 13" key="1">
    <citation type="submission" date="2023-07" db="EMBL/GenBank/DDBJ databases">
        <authorList>
            <person name="Lian W.-H."/>
        </authorList>
    </citation>
    <scope>NUCLEOTIDE SEQUENCE [LARGE SCALE GENOMIC DNA]</scope>
    <source>
        <strain evidence="12 13">SYSU DXS3180</strain>
    </source>
</reference>
<evidence type="ECO:0000259" key="11">
    <source>
        <dbReference type="PROSITE" id="PS50110"/>
    </source>
</evidence>
<feature type="domain" description="HTH araC/xylS-type" evidence="9">
    <location>
        <begin position="800"/>
        <end position="899"/>
    </location>
</feature>
<keyword evidence="3 7" id="KW-0597">Phosphoprotein</keyword>
<evidence type="ECO:0000256" key="5">
    <source>
        <dbReference type="ARBA" id="ARBA00023125"/>
    </source>
</evidence>
<dbReference type="InterPro" id="IPR036097">
    <property type="entry name" value="HisK_dim/P_sf"/>
</dbReference>
<dbReference type="SUPFAM" id="SSF53822">
    <property type="entry name" value="Periplasmic binding protein-like I"/>
    <property type="match status" value="1"/>
</dbReference>
<dbReference type="PROSITE" id="PS50110">
    <property type="entry name" value="RESPONSE_REGULATORY"/>
    <property type="match status" value="1"/>
</dbReference>
<feature type="transmembrane region" description="Helical" evidence="8">
    <location>
        <begin position="321"/>
        <end position="342"/>
    </location>
</feature>
<evidence type="ECO:0000256" key="3">
    <source>
        <dbReference type="ARBA" id="ARBA00022553"/>
    </source>
</evidence>
<dbReference type="Pfam" id="PF13407">
    <property type="entry name" value="Peripla_BP_4"/>
    <property type="match status" value="1"/>
</dbReference>
<dbReference type="InterPro" id="IPR036890">
    <property type="entry name" value="HATPase_C_sf"/>
</dbReference>
<evidence type="ECO:0000259" key="10">
    <source>
        <dbReference type="PROSITE" id="PS50109"/>
    </source>
</evidence>
<evidence type="ECO:0000313" key="12">
    <source>
        <dbReference type="EMBL" id="MEX6687973.1"/>
    </source>
</evidence>
<keyword evidence="8" id="KW-0812">Transmembrane</keyword>
<accession>A0ABV3ZDR7</accession>
<dbReference type="InterPro" id="IPR004358">
    <property type="entry name" value="Sig_transdc_His_kin-like_C"/>
</dbReference>
<evidence type="ECO:0000256" key="2">
    <source>
        <dbReference type="ARBA" id="ARBA00012438"/>
    </source>
</evidence>
<dbReference type="Pfam" id="PF02518">
    <property type="entry name" value="HATPase_c"/>
    <property type="match status" value="1"/>
</dbReference>
<dbReference type="InterPro" id="IPR003661">
    <property type="entry name" value="HisK_dim/P_dom"/>
</dbReference>
<evidence type="ECO:0000256" key="7">
    <source>
        <dbReference type="PROSITE-ProRule" id="PRU00169"/>
    </source>
</evidence>
<keyword evidence="8" id="KW-1133">Transmembrane helix</keyword>
<evidence type="ECO:0000256" key="8">
    <source>
        <dbReference type="SAM" id="Phobius"/>
    </source>
</evidence>
<proteinExistence type="predicted"/>
<dbReference type="InterPro" id="IPR018060">
    <property type="entry name" value="HTH_AraC"/>
</dbReference>
<evidence type="ECO:0000313" key="13">
    <source>
        <dbReference type="Proteomes" id="UP001560573"/>
    </source>
</evidence>
<dbReference type="InterPro" id="IPR011006">
    <property type="entry name" value="CheY-like_superfamily"/>
</dbReference>
<dbReference type="PANTHER" id="PTHR43547:SF2">
    <property type="entry name" value="HYBRID SIGNAL TRANSDUCTION HISTIDINE KINASE C"/>
    <property type="match status" value="1"/>
</dbReference>
<dbReference type="PROSITE" id="PS00041">
    <property type="entry name" value="HTH_ARAC_FAMILY_1"/>
    <property type="match status" value="1"/>
</dbReference>